<evidence type="ECO:0000256" key="2">
    <source>
        <dbReference type="ARBA" id="ARBA00006801"/>
    </source>
</evidence>
<dbReference type="GO" id="GO:0004467">
    <property type="term" value="F:long-chain fatty acid-CoA ligase activity"/>
    <property type="evidence" value="ECO:0007669"/>
    <property type="project" value="TreeGrafter"/>
</dbReference>
<reference evidence="20 21" key="1">
    <citation type="journal article" date="2014" name="Nat. Genet.">
        <title>Genome and transcriptome of the porcine whipworm Trichuris suis.</title>
        <authorList>
            <person name="Jex A.R."/>
            <person name="Nejsum P."/>
            <person name="Schwarz E.M."/>
            <person name="Hu L."/>
            <person name="Young N.D."/>
            <person name="Hall R.S."/>
            <person name="Korhonen P.K."/>
            <person name="Liao S."/>
            <person name="Thamsborg S."/>
            <person name="Xia J."/>
            <person name="Xu P."/>
            <person name="Wang S."/>
            <person name="Scheerlinck J.P."/>
            <person name="Hofmann A."/>
            <person name="Sternberg P.W."/>
            <person name="Wang J."/>
            <person name="Gasser R.B."/>
        </authorList>
    </citation>
    <scope>NUCLEOTIDE SEQUENCE [LARGE SCALE GENOMIC DNA]</scope>
    <source>
        <strain evidence="20">DCEP-RM93M</strain>
    </source>
</reference>
<dbReference type="SUPFAM" id="SSF57903">
    <property type="entry name" value="FYVE/PHD zinc finger"/>
    <property type="match status" value="1"/>
</dbReference>
<evidence type="ECO:0000256" key="10">
    <source>
        <dbReference type="ARBA" id="ARBA00023002"/>
    </source>
</evidence>
<comment type="catalytic activity">
    <reaction evidence="13">
        <text>N(6),N(6),N(6)-trimethyl-L-lysyl(4)-[histone H3] + 3 2-oxoglutarate + 3 O2 = L-lysyl(4)-[histone H3] + 3 formaldehyde + 3 succinate + 3 CO2</text>
        <dbReference type="Rhea" id="RHEA:60208"/>
        <dbReference type="Rhea" id="RHEA-COMP:15537"/>
        <dbReference type="Rhea" id="RHEA-COMP:15547"/>
        <dbReference type="ChEBI" id="CHEBI:15379"/>
        <dbReference type="ChEBI" id="CHEBI:16526"/>
        <dbReference type="ChEBI" id="CHEBI:16810"/>
        <dbReference type="ChEBI" id="CHEBI:16842"/>
        <dbReference type="ChEBI" id="CHEBI:29969"/>
        <dbReference type="ChEBI" id="CHEBI:30031"/>
        <dbReference type="ChEBI" id="CHEBI:61961"/>
        <dbReference type="EC" id="1.14.11.67"/>
    </reaction>
</comment>
<dbReference type="InterPro" id="IPR003347">
    <property type="entry name" value="JmjC_dom"/>
</dbReference>
<dbReference type="GO" id="GO:0005783">
    <property type="term" value="C:endoplasmic reticulum"/>
    <property type="evidence" value="ECO:0007669"/>
    <property type="project" value="TreeGrafter"/>
</dbReference>
<keyword evidence="10" id="KW-0560">Oxidoreductase</keyword>
<dbReference type="Gene3D" id="1.10.150.60">
    <property type="entry name" value="ARID DNA-binding domain"/>
    <property type="match status" value="1"/>
</dbReference>
<evidence type="ECO:0000256" key="4">
    <source>
        <dbReference type="ARBA" id="ARBA00022723"/>
    </source>
</evidence>
<dbReference type="InterPro" id="IPR042099">
    <property type="entry name" value="ANL_N_sf"/>
</dbReference>
<dbReference type="PROSITE" id="PS50016">
    <property type="entry name" value="ZF_PHD_2"/>
    <property type="match status" value="1"/>
</dbReference>
<keyword evidence="11" id="KW-0408">Iron</keyword>
<dbReference type="Gene3D" id="3.30.40.10">
    <property type="entry name" value="Zinc/RING finger domain, C3HC4 (zinc finger)"/>
    <property type="match status" value="1"/>
</dbReference>
<evidence type="ECO:0000259" key="19">
    <source>
        <dbReference type="PROSITE" id="PS51184"/>
    </source>
</evidence>
<evidence type="ECO:0000256" key="8">
    <source>
        <dbReference type="ARBA" id="ARBA00022853"/>
    </source>
</evidence>
<dbReference type="PANTHER" id="PTHR43272:SF107">
    <property type="entry name" value="LONG-CHAIN-FATTY-ACID--COA LIGASE 5"/>
    <property type="match status" value="1"/>
</dbReference>
<feature type="domain" description="JmjC" evidence="19">
    <location>
        <begin position="351"/>
        <end position="517"/>
    </location>
</feature>
<evidence type="ECO:0000256" key="15">
    <source>
        <dbReference type="SAM" id="MobiDB-lite"/>
    </source>
</evidence>
<name>A0A085LSA3_9BILA</name>
<feature type="compositionally biased region" description="Polar residues" evidence="15">
    <location>
        <begin position="177"/>
        <end position="192"/>
    </location>
</feature>
<dbReference type="Pfam" id="PF00628">
    <property type="entry name" value="PHD"/>
    <property type="match status" value="1"/>
</dbReference>
<feature type="domain" description="JmjN" evidence="18">
    <location>
        <begin position="13"/>
        <end position="54"/>
    </location>
</feature>
<dbReference type="Pfam" id="PF01388">
    <property type="entry name" value="ARID"/>
    <property type="match status" value="1"/>
</dbReference>
<dbReference type="Pfam" id="PF00501">
    <property type="entry name" value="AMP-binding"/>
    <property type="match status" value="1"/>
</dbReference>
<dbReference type="Pfam" id="PF14630">
    <property type="entry name" value="ORC5_C"/>
    <property type="match status" value="1"/>
</dbReference>
<evidence type="ECO:0000256" key="11">
    <source>
        <dbReference type="ARBA" id="ARBA00023004"/>
    </source>
</evidence>
<evidence type="ECO:0000313" key="20">
    <source>
        <dbReference type="EMBL" id="KFD47849.1"/>
    </source>
</evidence>
<dbReference type="SUPFAM" id="SSF46774">
    <property type="entry name" value="ARID-like"/>
    <property type="match status" value="1"/>
</dbReference>
<dbReference type="InterPro" id="IPR001965">
    <property type="entry name" value="Znf_PHD"/>
</dbReference>
<dbReference type="GO" id="GO:0003677">
    <property type="term" value="F:DNA binding"/>
    <property type="evidence" value="ECO:0007669"/>
    <property type="project" value="InterPro"/>
</dbReference>
<keyword evidence="12" id="KW-0539">Nucleus</keyword>
<gene>
    <name evidence="20" type="ORF">M513_11263</name>
</gene>
<dbReference type="SUPFAM" id="SSF56801">
    <property type="entry name" value="Acetyl-CoA synthetase-like"/>
    <property type="match status" value="1"/>
</dbReference>
<dbReference type="SMART" id="SM00545">
    <property type="entry name" value="JmjN"/>
    <property type="match status" value="1"/>
</dbReference>
<dbReference type="InterPro" id="IPR013083">
    <property type="entry name" value="Znf_RING/FYVE/PHD"/>
</dbReference>
<dbReference type="Gene3D" id="3.40.50.12780">
    <property type="entry name" value="N-terminal domain of ligase-like"/>
    <property type="match status" value="1"/>
</dbReference>
<dbReference type="SMART" id="SM00558">
    <property type="entry name" value="JmjC"/>
    <property type="match status" value="1"/>
</dbReference>
<evidence type="ECO:0000313" key="21">
    <source>
        <dbReference type="Proteomes" id="UP000030764"/>
    </source>
</evidence>
<dbReference type="InterPro" id="IPR000873">
    <property type="entry name" value="AMP-dep_synth/lig_dom"/>
</dbReference>
<keyword evidence="3" id="KW-0436">Ligase</keyword>
<dbReference type="PANTHER" id="PTHR43272">
    <property type="entry name" value="LONG-CHAIN-FATTY-ACID--COA LIGASE"/>
    <property type="match status" value="1"/>
</dbReference>
<keyword evidence="5 14" id="KW-0863">Zinc-finger</keyword>
<evidence type="ECO:0000256" key="5">
    <source>
        <dbReference type="ARBA" id="ARBA00022771"/>
    </source>
</evidence>
<dbReference type="InterPro" id="IPR003349">
    <property type="entry name" value="JmjN"/>
</dbReference>
<keyword evidence="8" id="KW-0156">Chromatin regulator</keyword>
<protein>
    <submittedName>
        <fullName evidence="20">Uncharacterized protein</fullName>
    </submittedName>
</protein>
<dbReference type="SUPFAM" id="SSF51197">
    <property type="entry name" value="Clavaminate synthase-like"/>
    <property type="match status" value="1"/>
</dbReference>
<dbReference type="InterPro" id="IPR036431">
    <property type="entry name" value="ARID_dom_sf"/>
</dbReference>
<evidence type="ECO:0000256" key="7">
    <source>
        <dbReference type="ARBA" id="ARBA00022833"/>
    </source>
</evidence>
<dbReference type="GO" id="GO:0016020">
    <property type="term" value="C:membrane"/>
    <property type="evidence" value="ECO:0007669"/>
    <property type="project" value="TreeGrafter"/>
</dbReference>
<dbReference type="InterPro" id="IPR011011">
    <property type="entry name" value="Znf_FYVE_PHD"/>
</dbReference>
<evidence type="ECO:0000256" key="12">
    <source>
        <dbReference type="ARBA" id="ARBA00023242"/>
    </source>
</evidence>
<keyword evidence="21" id="KW-1185">Reference proteome</keyword>
<dbReference type="Proteomes" id="UP000030764">
    <property type="component" value="Unassembled WGS sequence"/>
</dbReference>
<feature type="domain" description="ARID" evidence="17">
    <location>
        <begin position="78"/>
        <end position="166"/>
    </location>
</feature>
<evidence type="ECO:0000256" key="14">
    <source>
        <dbReference type="PROSITE-ProRule" id="PRU00146"/>
    </source>
</evidence>
<dbReference type="SMART" id="SM00501">
    <property type="entry name" value="BRIGHT"/>
    <property type="match status" value="1"/>
</dbReference>
<dbReference type="Gene3D" id="2.60.120.650">
    <property type="entry name" value="Cupin"/>
    <property type="match status" value="1"/>
</dbReference>
<keyword evidence="7" id="KW-0862">Zinc</keyword>
<sequence length="1713" mass="192924">MNAQEVRFQIPDAPALRPTVEEFADPIAYISKVTAEYAQYGIVKIIPPASWKSHFVYDRQRFVFRPRLQKPYELNALLRVRNRFFATLRKFLGLQGLTLKIPRVNGRELNLYELHKEVLRRGGYNECNHAQLWPQVAIALGFDGSCWKRLKSSYADLLLAYELYIAKVNEDSLPPENDNNQSKTDIQQTSDSAKAKRFKPNMECDVASIFCNVCGRGDSEQSLLLCDFCNAAIHTHCLLPPLKKVPSGDWHCPRCVVEECRQPVSPFGFQNDVKLFTLASFGQFATDFKRNYFKCDPEKVSCDDVERKFWQLVADPTSTVMVRYGSDISTIDVCSGFPTRDSIGLSFEEKTCALSPWNLKNMPSLPDSALSFIDGQVSGVNVPWLYVGMCFSTFCWHTEDHWCYSISYLHFGDEKTWYGVPGSAAELFEQVIKGLTPELFDWQPDVMHHLVTLVDPKILLEKGVPVYKLHQKAGEFVITFPRSYHAGYNNGFNCAEAVNVCPAEWVSCLYLLFLLLYVTPTAAFKLPFGRRCIQSYSADRRLCVFSHEELLCKMGTSNNLASPLITAVYEDLNEIIGLETQLRSTLRSVGSLELTFFENIPDDERQCSICSTTLFLSCLQCSCSPPKLVCLRDVGRLSCSCELQHCTFSLMESLYCRFPERRALFDALESIADQSSSFRIVRFSKELSRHQIGEHLVISSSLSFMHYSLLEQIPYVSLDSRLVTNQRSFYQSCLSALYYRFAKNIDVQWADSSDAFVQSVNALVGGSGGKIPNKIILIVQHVELLRTKSTSVLKLLLKLNELTFSRIAVVTISYLPWSKMCSTSGIGGQVVQILVHAFSKAELVSKLSLRRPPDVDEKIYHLYVQLTVDVLHKSCRDPAAISYLLDKNLQPFLETLGDVSALSEGALSTHVWRALQPELSKSAGSLQVPEATMNWELPMHAKFLLIAAYIASYNPPKSDRRFFLKKGEKTKISRRELHWDDRKSAHVSGPSAFPLERMLAIFTIIIGKPVEITVEIFGLVGTLRTLGYVSQTSNDCNLDSIRLRCLATYETVSEIARQVVVTAETKIRCADRWDFGWWRLVDLVASSVPVLTAVVAMTIGAAAFYFGLGGSGGKKIITYVSDLDEQSILHSAKERSRMSWLCNNGELKLFLYPEVRTVYDAIRRGLRVSNNGACLGYRKETPEKTRPYVWLSYSEVIERSEGLAKYFLHLGISPGQVNWIEKVYFFQWVISEQATYVYSMVNVPLYDTLGNEAVCYIIHQTEIQLIICDTAQKATNLFRHLGNAPNLRFVIILDAIDQTVIDHGASVGVKVLQFDQCVRQGCNITDAPPNMPPKPQDLCTVCYTSGTTDRPKGVMLTHANIVADGTVESAFCEHPITHDDVMISYLPLAHMFERLMEICLMMKGSKIGFYSGDVRKLADDMKELRPTLFPVVPRLMNRVYDQVQLKVSSNFLKRLIFDLAMRCKGEDVKKAIVRKNSIWDLLVFKNVRAEFGDNLGLIVSGSAPVSAEVLNFFRICFACVVCEGYGQTECVAAAALTVEGDNVAGQVGPPCPANLIKLVDVPEMNYFAKDDCGEICLKGPNVFKGYFKEPEKTAEVIDSDGWLHTGDIGCWTDRGTLRLIDRKKHIFKLAQGEYIAPEKLENVYLHSKFISQIFVHGDSLKSCLVAVVVPNMDFLSKHLSEQLHISAMPTDLNSSEVTLPESMCFVYFKNVHP</sequence>
<evidence type="ECO:0000256" key="3">
    <source>
        <dbReference type="ARBA" id="ARBA00022598"/>
    </source>
</evidence>
<dbReference type="SMART" id="SM01014">
    <property type="entry name" value="ARID"/>
    <property type="match status" value="1"/>
</dbReference>
<feature type="domain" description="PHD-type" evidence="16">
    <location>
        <begin position="208"/>
        <end position="258"/>
    </location>
</feature>
<evidence type="ECO:0000259" key="18">
    <source>
        <dbReference type="PROSITE" id="PS51183"/>
    </source>
</evidence>
<evidence type="ECO:0000256" key="1">
    <source>
        <dbReference type="ARBA" id="ARBA00004123"/>
    </source>
</evidence>
<dbReference type="InterPro" id="IPR047088">
    <property type="entry name" value="ORC5_C"/>
</dbReference>
<keyword evidence="6" id="KW-0276">Fatty acid metabolism</keyword>
<comment type="similarity">
    <text evidence="2">Belongs to the JARID1 histone demethylase family.</text>
</comment>
<organism evidence="20 21">
    <name type="scientific">Trichuris suis</name>
    <name type="common">pig whipworm</name>
    <dbReference type="NCBI Taxonomy" id="68888"/>
    <lineage>
        <taxon>Eukaryota</taxon>
        <taxon>Metazoa</taxon>
        <taxon>Ecdysozoa</taxon>
        <taxon>Nematoda</taxon>
        <taxon>Enoplea</taxon>
        <taxon>Dorylaimia</taxon>
        <taxon>Trichinellida</taxon>
        <taxon>Trichuridae</taxon>
        <taxon>Trichuris</taxon>
    </lineage>
</organism>
<feature type="region of interest" description="Disordered" evidence="15">
    <location>
        <begin position="174"/>
        <end position="194"/>
    </location>
</feature>
<evidence type="ECO:0000256" key="13">
    <source>
        <dbReference type="ARBA" id="ARBA00048734"/>
    </source>
</evidence>
<dbReference type="PROSITE" id="PS51183">
    <property type="entry name" value="JMJN"/>
    <property type="match status" value="1"/>
</dbReference>
<dbReference type="PROSITE" id="PS51184">
    <property type="entry name" value="JMJC"/>
    <property type="match status" value="1"/>
</dbReference>
<comment type="subcellular location">
    <subcellularLocation>
        <location evidence="1">Nucleus</location>
    </subcellularLocation>
</comment>
<dbReference type="PROSITE" id="PS51011">
    <property type="entry name" value="ARID"/>
    <property type="match status" value="1"/>
</dbReference>
<keyword evidence="6" id="KW-0443">Lipid metabolism</keyword>
<dbReference type="Pfam" id="PF02375">
    <property type="entry name" value="JmjN"/>
    <property type="match status" value="1"/>
</dbReference>
<dbReference type="GO" id="GO:0005634">
    <property type="term" value="C:nucleus"/>
    <property type="evidence" value="ECO:0007669"/>
    <property type="project" value="UniProtKB-SubCell"/>
</dbReference>
<evidence type="ECO:0000259" key="17">
    <source>
        <dbReference type="PROSITE" id="PS51011"/>
    </source>
</evidence>
<evidence type="ECO:0000259" key="16">
    <source>
        <dbReference type="PROSITE" id="PS50016"/>
    </source>
</evidence>
<keyword evidence="4" id="KW-0479">Metal-binding</keyword>
<evidence type="ECO:0000256" key="6">
    <source>
        <dbReference type="ARBA" id="ARBA00022832"/>
    </source>
</evidence>
<dbReference type="GO" id="GO:0008270">
    <property type="term" value="F:zinc ion binding"/>
    <property type="evidence" value="ECO:0007669"/>
    <property type="project" value="UniProtKB-KW"/>
</dbReference>
<accession>A0A085LSA3</accession>
<dbReference type="CDD" id="cd16100">
    <property type="entry name" value="ARID"/>
    <property type="match status" value="1"/>
</dbReference>
<dbReference type="Pfam" id="PF02373">
    <property type="entry name" value="JmjC"/>
    <property type="match status" value="1"/>
</dbReference>
<dbReference type="InterPro" id="IPR048615">
    <property type="entry name" value="KDM5_C-hel"/>
</dbReference>
<dbReference type="EMBL" id="KL363312">
    <property type="protein sequence ID" value="KFD47849.1"/>
    <property type="molecule type" value="Genomic_DNA"/>
</dbReference>
<evidence type="ECO:0000256" key="9">
    <source>
        <dbReference type="ARBA" id="ARBA00022964"/>
    </source>
</evidence>
<dbReference type="GO" id="GO:0034647">
    <property type="term" value="F:histone H3K4me/H3K4me2/H3K4me3 demethylase activity"/>
    <property type="evidence" value="ECO:0007669"/>
    <property type="project" value="UniProtKB-EC"/>
</dbReference>
<dbReference type="Pfam" id="PF21323">
    <property type="entry name" value="KDM5_C-hel"/>
    <property type="match status" value="1"/>
</dbReference>
<dbReference type="SMART" id="SM00249">
    <property type="entry name" value="PHD"/>
    <property type="match status" value="1"/>
</dbReference>
<proteinExistence type="inferred from homology"/>
<dbReference type="InterPro" id="IPR019787">
    <property type="entry name" value="Znf_PHD-finger"/>
</dbReference>
<dbReference type="InterPro" id="IPR001606">
    <property type="entry name" value="ARID_dom"/>
</dbReference>
<keyword evidence="9" id="KW-0223">Dioxygenase</keyword>